<dbReference type="SMART" id="SM00382">
    <property type="entry name" value="AAA"/>
    <property type="match status" value="2"/>
</dbReference>
<dbReference type="GO" id="GO:0055085">
    <property type="term" value="P:transmembrane transport"/>
    <property type="evidence" value="ECO:0007669"/>
    <property type="project" value="UniProtKB-ARBA"/>
</dbReference>
<evidence type="ECO:0000256" key="2">
    <source>
        <dbReference type="ARBA" id="ARBA00022448"/>
    </source>
</evidence>
<comment type="similarity">
    <text evidence="1">Belongs to the ABC transporter superfamily.</text>
</comment>
<dbReference type="PANTHER" id="PTHR43776">
    <property type="entry name" value="TRANSPORT ATP-BINDING PROTEIN"/>
    <property type="match status" value="1"/>
</dbReference>
<keyword evidence="4" id="KW-0997">Cell inner membrane</keyword>
<evidence type="ECO:0000256" key="1">
    <source>
        <dbReference type="ARBA" id="ARBA00005417"/>
    </source>
</evidence>
<comment type="caution">
    <text evidence="8">The sequence shown here is derived from an EMBL/GenBank/DDBJ whole genome shotgun (WGS) entry which is preliminary data.</text>
</comment>
<keyword evidence="4" id="KW-0472">Membrane</keyword>
<dbReference type="NCBIfam" id="NF008453">
    <property type="entry name" value="PRK11308.1"/>
    <property type="match status" value="2"/>
</dbReference>
<sequence>MNRATAASPVLSVHDLTLESLRGASILNGLTFDMAAGEILALVGESGSGKTMAGRAILRLLPSQVVQTGGTIVLDGHDVGSLSPSDMHRVRGSVAGMVFQEPMVSLNPAMTVGAQMSEGLMLHEKITADDARGRIVEMLRRVQIREPENCLSSYPHAFSGGMRQRIMLASVMLLKPKLLIADEPTTALDALSQKEVMELMVDLARTSGTAVLLVTHDLQLVAHYADSVVVLKRGDQIESGAASDVLGHPASEYTRSLIDALPKRDENRAPVRDAPALIEARDVSVSYGGRRGLFSRGAGKLAVNRATISIRAGEVVAVVGGSGSGKTTLGRALIGLLPLTDGAVYFRGRPLTDSDRNTRRAFRLACQMVFQDPYSSLDPRQKIRDIVAEPLNHQDGLTSAERRRWVDDMLREVGLEMLGDRFPHALSGGQRQRVAIARALIRRPALVVADEPVSALDMTIQKQVLSLFRRLQAQYGFACFFVSHNLAAVSEIADRIVVMHQGCIIEEGTVSDIFDRPREAYTRQLLEAAYVAPGQLSPLSRSRTGAATQRAAGA</sequence>
<name>A0A107ARQ0_9BURK</name>
<evidence type="ECO:0000256" key="5">
    <source>
        <dbReference type="ARBA" id="ARBA00022741"/>
    </source>
</evidence>
<accession>A0A107ARQ0</accession>
<dbReference type="PROSITE" id="PS00211">
    <property type="entry name" value="ABC_TRANSPORTER_1"/>
    <property type="match status" value="2"/>
</dbReference>
<gene>
    <name evidence="8" type="ORF">WT44_08465</name>
</gene>
<dbReference type="InterPro" id="IPR003593">
    <property type="entry name" value="AAA+_ATPase"/>
</dbReference>
<keyword evidence="6 8" id="KW-0067">ATP-binding</keyword>
<keyword evidence="2" id="KW-0813">Transport</keyword>
<dbReference type="GO" id="GO:0015833">
    <property type="term" value="P:peptide transport"/>
    <property type="evidence" value="ECO:0007669"/>
    <property type="project" value="InterPro"/>
</dbReference>
<evidence type="ECO:0000259" key="7">
    <source>
        <dbReference type="PROSITE" id="PS50893"/>
    </source>
</evidence>
<dbReference type="Pfam" id="PF08352">
    <property type="entry name" value="oligo_HPY"/>
    <property type="match status" value="2"/>
</dbReference>
<dbReference type="NCBIfam" id="NF007739">
    <property type="entry name" value="PRK10419.1"/>
    <property type="match status" value="2"/>
</dbReference>
<dbReference type="PANTHER" id="PTHR43776:SF7">
    <property type="entry name" value="D,D-DIPEPTIDE TRANSPORT ATP-BINDING PROTEIN DDPF-RELATED"/>
    <property type="match status" value="1"/>
</dbReference>
<dbReference type="SUPFAM" id="SSF52540">
    <property type="entry name" value="P-loop containing nucleoside triphosphate hydrolases"/>
    <property type="match status" value="2"/>
</dbReference>
<reference evidence="8 9" key="1">
    <citation type="submission" date="2015-11" db="EMBL/GenBank/DDBJ databases">
        <title>Expanding the genomic diversity of Burkholderia species for the development of highly accurate diagnostics.</title>
        <authorList>
            <person name="Sahl J."/>
            <person name="Keim P."/>
            <person name="Wagner D."/>
        </authorList>
    </citation>
    <scope>NUCLEOTIDE SEQUENCE [LARGE SCALE GENOMIC DNA]</scope>
    <source>
        <strain evidence="8 9">MSMB1960WGS</strain>
    </source>
</reference>
<evidence type="ECO:0000256" key="3">
    <source>
        <dbReference type="ARBA" id="ARBA00022475"/>
    </source>
</evidence>
<dbReference type="Gene3D" id="3.40.50.300">
    <property type="entry name" value="P-loop containing nucleotide triphosphate hydrolases"/>
    <property type="match status" value="2"/>
</dbReference>
<dbReference type="InterPro" id="IPR050319">
    <property type="entry name" value="ABC_transp_ATP-bind"/>
</dbReference>
<dbReference type="GO" id="GO:0016887">
    <property type="term" value="F:ATP hydrolysis activity"/>
    <property type="evidence" value="ECO:0007669"/>
    <property type="project" value="InterPro"/>
</dbReference>
<dbReference type="CDD" id="cd03257">
    <property type="entry name" value="ABC_NikE_OppD_transporters"/>
    <property type="match status" value="2"/>
</dbReference>
<dbReference type="EMBL" id="LPHB01000029">
    <property type="protein sequence ID" value="KWA65349.1"/>
    <property type="molecule type" value="Genomic_DNA"/>
</dbReference>
<evidence type="ECO:0000256" key="4">
    <source>
        <dbReference type="ARBA" id="ARBA00022519"/>
    </source>
</evidence>
<dbReference type="Pfam" id="PF00005">
    <property type="entry name" value="ABC_tran"/>
    <property type="match status" value="2"/>
</dbReference>
<evidence type="ECO:0000256" key="6">
    <source>
        <dbReference type="ARBA" id="ARBA00022840"/>
    </source>
</evidence>
<dbReference type="Proteomes" id="UP000068603">
    <property type="component" value="Unassembled WGS sequence"/>
</dbReference>
<keyword evidence="5" id="KW-0547">Nucleotide-binding</keyword>
<organism evidence="8">
    <name type="scientific">Burkholderia stagnalis</name>
    <dbReference type="NCBI Taxonomy" id="1503054"/>
    <lineage>
        <taxon>Bacteria</taxon>
        <taxon>Pseudomonadati</taxon>
        <taxon>Pseudomonadota</taxon>
        <taxon>Betaproteobacteria</taxon>
        <taxon>Burkholderiales</taxon>
        <taxon>Burkholderiaceae</taxon>
        <taxon>Burkholderia</taxon>
        <taxon>Burkholderia cepacia complex</taxon>
    </lineage>
</organism>
<keyword evidence="3" id="KW-1003">Cell membrane</keyword>
<evidence type="ECO:0000313" key="8">
    <source>
        <dbReference type="EMBL" id="KWA65349.1"/>
    </source>
</evidence>
<dbReference type="GO" id="GO:0005524">
    <property type="term" value="F:ATP binding"/>
    <property type="evidence" value="ECO:0007669"/>
    <property type="project" value="UniProtKB-KW"/>
</dbReference>
<feature type="domain" description="ABC transporter" evidence="7">
    <location>
        <begin position="278"/>
        <end position="526"/>
    </location>
</feature>
<evidence type="ECO:0000313" key="9">
    <source>
        <dbReference type="Proteomes" id="UP000068603"/>
    </source>
</evidence>
<dbReference type="PROSITE" id="PS50893">
    <property type="entry name" value="ABC_TRANSPORTER_2"/>
    <property type="match status" value="2"/>
</dbReference>
<feature type="domain" description="ABC transporter" evidence="7">
    <location>
        <begin position="11"/>
        <end position="258"/>
    </location>
</feature>
<dbReference type="InterPro" id="IPR013563">
    <property type="entry name" value="Oligopep_ABC_C"/>
</dbReference>
<dbReference type="AlphaFoldDB" id="A0A107ARQ0"/>
<protein>
    <submittedName>
        <fullName evidence="8">Peptide ABC transporter ATP-binding protein</fullName>
    </submittedName>
</protein>
<dbReference type="InterPro" id="IPR003439">
    <property type="entry name" value="ABC_transporter-like_ATP-bd"/>
</dbReference>
<dbReference type="InterPro" id="IPR017871">
    <property type="entry name" value="ABC_transporter-like_CS"/>
</dbReference>
<proteinExistence type="inferred from homology"/>
<dbReference type="InterPro" id="IPR027417">
    <property type="entry name" value="P-loop_NTPase"/>
</dbReference>